<evidence type="ECO:0000256" key="1">
    <source>
        <dbReference type="ARBA" id="ARBA00004123"/>
    </source>
</evidence>
<keyword evidence="3" id="KW-0863">Zinc-finger</keyword>
<keyword evidence="4" id="KW-0862">Zinc</keyword>
<dbReference type="Gene3D" id="3.30.40.10">
    <property type="entry name" value="Zinc/RING finger domain, C3HC4 (zinc finger)"/>
    <property type="match status" value="1"/>
</dbReference>
<dbReference type="SMART" id="SM00249">
    <property type="entry name" value="PHD"/>
    <property type="match status" value="1"/>
</dbReference>
<evidence type="ECO:0000256" key="6">
    <source>
        <dbReference type="SAM" id="Coils"/>
    </source>
</evidence>
<proteinExistence type="predicted"/>
<evidence type="ECO:0000256" key="3">
    <source>
        <dbReference type="ARBA" id="ARBA00022771"/>
    </source>
</evidence>
<evidence type="ECO:0000256" key="7">
    <source>
        <dbReference type="SAM" id="MobiDB-lite"/>
    </source>
</evidence>
<comment type="subcellular location">
    <subcellularLocation>
        <location evidence="1">Nucleus</location>
    </subcellularLocation>
</comment>
<dbReference type="InterPro" id="IPR051188">
    <property type="entry name" value="PHD-type_Zinc_Finger"/>
</dbReference>
<gene>
    <name evidence="9" type="ORF">HJG59_014143</name>
</gene>
<keyword evidence="10" id="KW-1185">Reference proteome</keyword>
<keyword evidence="2" id="KW-0479">Metal-binding</keyword>
<dbReference type="PANTHER" id="PTHR12420:SF4">
    <property type="entry name" value="PHD FINGER PROTEIN 11"/>
    <property type="match status" value="1"/>
</dbReference>
<sequence length="335" mass="37865">MDPDPDPAPAPAPPSWPQTACNTSESEAPDALLPRTGGLQVSRKLERRTCALCPKDLECGILYCAPSEEIAAHENCLLYSAALVECENDDPKNGYRSFDVEAVKKEIFRGRRLKCTFCRKRGATVGCDEKTCAKNYHFFCAKNDHAVLHTGSGGIYKVFCQQHDPSKGIQSTHFSGVKRKRERKKGLSTRNSVQLPEPMILNRSIKPMKEEDVRHTDAGVKVAFLKKCKEAGLLSDLFEEILRKLHLIHDRIMEETTSESDYEEIGTSLFDCRLFEDTFVHFQEALEKNIHQFEEKQQQLKEEIELLQDLKQTLCSVQGNRDHRSSPTSMSSLSS</sequence>
<keyword evidence="6" id="KW-0175">Coiled coil</keyword>
<reference evidence="9 10" key="1">
    <citation type="journal article" date="2020" name="Nature">
        <title>Six reference-quality genomes reveal evolution of bat adaptations.</title>
        <authorList>
            <person name="Jebb D."/>
            <person name="Huang Z."/>
            <person name="Pippel M."/>
            <person name="Hughes G.M."/>
            <person name="Lavrichenko K."/>
            <person name="Devanna P."/>
            <person name="Winkler S."/>
            <person name="Jermiin L.S."/>
            <person name="Skirmuntt E.C."/>
            <person name="Katzourakis A."/>
            <person name="Burkitt-Gray L."/>
            <person name="Ray D.A."/>
            <person name="Sullivan K.A.M."/>
            <person name="Roscito J.G."/>
            <person name="Kirilenko B.M."/>
            <person name="Davalos L.M."/>
            <person name="Corthals A.P."/>
            <person name="Power M.L."/>
            <person name="Jones G."/>
            <person name="Ransome R.D."/>
            <person name="Dechmann D.K.N."/>
            <person name="Locatelli A.G."/>
            <person name="Puechmaille S.J."/>
            <person name="Fedrigo O."/>
            <person name="Jarvis E.D."/>
            <person name="Hiller M."/>
            <person name="Vernes S.C."/>
            <person name="Myers E.W."/>
            <person name="Teeling E.C."/>
        </authorList>
    </citation>
    <scope>NUCLEOTIDE SEQUENCE [LARGE SCALE GENOMIC DNA]</scope>
    <source>
        <strain evidence="9">MMolMol1</strain>
        <tissue evidence="9">Muscle</tissue>
    </source>
</reference>
<dbReference type="FunFam" id="3.30.40.10:FF:000425">
    <property type="entry name" value="PHD finger protein 11"/>
    <property type="match status" value="1"/>
</dbReference>
<dbReference type="Proteomes" id="UP000550707">
    <property type="component" value="Unassembled WGS sequence"/>
</dbReference>
<dbReference type="SUPFAM" id="SSF57903">
    <property type="entry name" value="FYVE/PHD zinc finger"/>
    <property type="match status" value="1"/>
</dbReference>
<dbReference type="PROSITE" id="PS51805">
    <property type="entry name" value="EPHD"/>
    <property type="match status" value="1"/>
</dbReference>
<feature type="coiled-coil region" evidence="6">
    <location>
        <begin position="283"/>
        <end position="313"/>
    </location>
</feature>
<feature type="domain" description="PHD-type" evidence="8">
    <location>
        <begin position="47"/>
        <end position="164"/>
    </location>
</feature>
<dbReference type="GO" id="GO:0008270">
    <property type="term" value="F:zinc ion binding"/>
    <property type="evidence" value="ECO:0007669"/>
    <property type="project" value="UniProtKB-KW"/>
</dbReference>
<protein>
    <submittedName>
        <fullName evidence="9">PHD finger protein 11</fullName>
    </submittedName>
</protein>
<feature type="compositionally biased region" description="Polar residues" evidence="7">
    <location>
        <begin position="17"/>
        <end position="26"/>
    </location>
</feature>
<comment type="caution">
    <text evidence="9">The sequence shown here is derived from an EMBL/GenBank/DDBJ whole genome shotgun (WGS) entry which is preliminary data.</text>
</comment>
<organism evidence="9 10">
    <name type="scientific">Molossus molossus</name>
    <name type="common">Pallas' mastiff bat</name>
    <name type="synonym">Vespertilio molossus</name>
    <dbReference type="NCBI Taxonomy" id="27622"/>
    <lineage>
        <taxon>Eukaryota</taxon>
        <taxon>Metazoa</taxon>
        <taxon>Chordata</taxon>
        <taxon>Craniata</taxon>
        <taxon>Vertebrata</taxon>
        <taxon>Euteleostomi</taxon>
        <taxon>Mammalia</taxon>
        <taxon>Eutheria</taxon>
        <taxon>Laurasiatheria</taxon>
        <taxon>Chiroptera</taxon>
        <taxon>Yangochiroptera</taxon>
        <taxon>Molossidae</taxon>
        <taxon>Molossus</taxon>
    </lineage>
</organism>
<dbReference type="InterPro" id="IPR013083">
    <property type="entry name" value="Znf_RING/FYVE/PHD"/>
</dbReference>
<dbReference type="InterPro" id="IPR034732">
    <property type="entry name" value="EPHD"/>
</dbReference>
<dbReference type="GO" id="GO:0005634">
    <property type="term" value="C:nucleus"/>
    <property type="evidence" value="ECO:0007669"/>
    <property type="project" value="UniProtKB-SubCell"/>
</dbReference>
<evidence type="ECO:0000313" key="9">
    <source>
        <dbReference type="EMBL" id="KAF6460844.1"/>
    </source>
</evidence>
<feature type="compositionally biased region" description="Pro residues" evidence="7">
    <location>
        <begin position="1"/>
        <end position="16"/>
    </location>
</feature>
<accession>A0A7J8GL52</accession>
<dbReference type="PANTHER" id="PTHR12420">
    <property type="entry name" value="PHD FINGER PROTEIN"/>
    <property type="match status" value="1"/>
</dbReference>
<evidence type="ECO:0000313" key="10">
    <source>
        <dbReference type="Proteomes" id="UP000550707"/>
    </source>
</evidence>
<feature type="region of interest" description="Disordered" evidence="7">
    <location>
        <begin position="1"/>
        <end position="35"/>
    </location>
</feature>
<evidence type="ECO:0000256" key="2">
    <source>
        <dbReference type="ARBA" id="ARBA00022723"/>
    </source>
</evidence>
<dbReference type="EMBL" id="JACASF010000009">
    <property type="protein sequence ID" value="KAF6460844.1"/>
    <property type="molecule type" value="Genomic_DNA"/>
</dbReference>
<dbReference type="InterPro" id="IPR001965">
    <property type="entry name" value="Znf_PHD"/>
</dbReference>
<evidence type="ECO:0000256" key="5">
    <source>
        <dbReference type="ARBA" id="ARBA00023242"/>
    </source>
</evidence>
<dbReference type="InterPro" id="IPR011011">
    <property type="entry name" value="Znf_FYVE_PHD"/>
</dbReference>
<evidence type="ECO:0000259" key="8">
    <source>
        <dbReference type="PROSITE" id="PS51805"/>
    </source>
</evidence>
<keyword evidence="5" id="KW-0539">Nucleus</keyword>
<dbReference type="Pfam" id="PF13771">
    <property type="entry name" value="zf-HC5HC2H"/>
    <property type="match status" value="1"/>
</dbReference>
<name>A0A7J8GL52_MOLMO</name>
<evidence type="ECO:0000256" key="4">
    <source>
        <dbReference type="ARBA" id="ARBA00022833"/>
    </source>
</evidence>
<dbReference type="AlphaFoldDB" id="A0A7J8GL52"/>